<comment type="subunit">
    <text evidence="8">Homodimer.</text>
</comment>
<dbReference type="InterPro" id="IPR004639">
    <property type="entry name" value="4pyrrol_synth_GluAld_NH2Trfase"/>
</dbReference>
<dbReference type="EMBL" id="FNJB01000028">
    <property type="protein sequence ID" value="SDP92479.1"/>
    <property type="molecule type" value="Genomic_DNA"/>
</dbReference>
<dbReference type="PANTHER" id="PTHR43713">
    <property type="entry name" value="GLUTAMATE-1-SEMIALDEHYDE 2,1-AMINOMUTASE"/>
    <property type="match status" value="1"/>
</dbReference>
<evidence type="ECO:0000256" key="8">
    <source>
        <dbReference type="HAMAP-Rule" id="MF_00375"/>
    </source>
</evidence>
<dbReference type="GO" id="GO:0042286">
    <property type="term" value="F:glutamate-1-semialdehyde 2,1-aminomutase activity"/>
    <property type="evidence" value="ECO:0007669"/>
    <property type="project" value="UniProtKB-UniRule"/>
</dbReference>
<dbReference type="RefSeq" id="WP_091384492.1">
    <property type="nucleotide sequence ID" value="NZ_FNDV01000022.1"/>
</dbReference>
<accession>A0A1H0WP87</accession>
<dbReference type="InterPro" id="IPR015422">
    <property type="entry name" value="PyrdxlP-dep_Trfase_small"/>
</dbReference>
<comment type="pathway">
    <text evidence="3">Porphyrin-containing compound metabolism; protoporphyrin-IX biosynthesis; 5-aminolevulinate from L-glutamyl-tRNA(Glu): step 2/2.</text>
</comment>
<reference evidence="10" key="1">
    <citation type="submission" date="2016-10" db="EMBL/GenBank/DDBJ databases">
        <authorList>
            <person name="Varghese N."/>
            <person name="Submissions S."/>
        </authorList>
    </citation>
    <scope>NUCLEOTIDE SEQUENCE [LARGE SCALE GENOMIC DNA]</scope>
    <source>
        <strain evidence="10">IBRC-M 10655</strain>
    </source>
</reference>
<dbReference type="SUPFAM" id="SSF53383">
    <property type="entry name" value="PLP-dependent transferases"/>
    <property type="match status" value="1"/>
</dbReference>
<dbReference type="InterPro" id="IPR049704">
    <property type="entry name" value="Aminotrans_3_PPA_site"/>
</dbReference>
<dbReference type="Gene3D" id="3.40.640.10">
    <property type="entry name" value="Type I PLP-dependent aspartate aminotransferase-like (Major domain)"/>
    <property type="match status" value="1"/>
</dbReference>
<dbReference type="InterPro" id="IPR005814">
    <property type="entry name" value="Aminotrans_3"/>
</dbReference>
<keyword evidence="8" id="KW-0963">Cytoplasm</keyword>
<dbReference type="Pfam" id="PF00202">
    <property type="entry name" value="Aminotran_3"/>
    <property type="match status" value="1"/>
</dbReference>
<dbReference type="HAMAP" id="MF_00375">
    <property type="entry name" value="HemL_aminotrans_3"/>
    <property type="match status" value="1"/>
</dbReference>
<dbReference type="EC" id="5.4.3.8" evidence="8"/>
<evidence type="ECO:0000256" key="7">
    <source>
        <dbReference type="ARBA" id="ARBA00023244"/>
    </source>
</evidence>
<dbReference type="CDD" id="cd00610">
    <property type="entry name" value="OAT_like"/>
    <property type="match status" value="1"/>
</dbReference>
<proteinExistence type="inferred from homology"/>
<evidence type="ECO:0000256" key="3">
    <source>
        <dbReference type="ARBA" id="ARBA00004819"/>
    </source>
</evidence>
<dbReference type="UniPathway" id="UPA00251">
    <property type="reaction ID" value="UER00317"/>
</dbReference>
<dbReference type="STRING" id="504798.SAMN05421871_1228"/>
<comment type="catalytic activity">
    <reaction evidence="1 8">
        <text>(S)-4-amino-5-oxopentanoate = 5-aminolevulinate</text>
        <dbReference type="Rhea" id="RHEA:14265"/>
        <dbReference type="ChEBI" id="CHEBI:57501"/>
        <dbReference type="ChEBI" id="CHEBI:356416"/>
        <dbReference type="EC" id="5.4.3.8"/>
    </reaction>
</comment>
<dbReference type="NCBIfam" id="TIGR00713">
    <property type="entry name" value="hemL"/>
    <property type="match status" value="1"/>
</dbReference>
<evidence type="ECO:0000256" key="6">
    <source>
        <dbReference type="ARBA" id="ARBA00023235"/>
    </source>
</evidence>
<keyword evidence="5 8" id="KW-0663">Pyridoxal phosphate</keyword>
<evidence type="ECO:0000256" key="4">
    <source>
        <dbReference type="ARBA" id="ARBA00008981"/>
    </source>
</evidence>
<dbReference type="FunFam" id="3.40.640.10:FF:000021">
    <property type="entry name" value="Glutamate-1-semialdehyde 2,1-aminomutase"/>
    <property type="match status" value="1"/>
</dbReference>
<dbReference type="GO" id="GO:0008483">
    <property type="term" value="F:transaminase activity"/>
    <property type="evidence" value="ECO:0007669"/>
    <property type="project" value="InterPro"/>
</dbReference>
<protein>
    <recommendedName>
        <fullName evidence="8">Glutamate-1-semialdehyde 2,1-aminomutase</fullName>
        <shortName evidence="8">GSA</shortName>
        <ecNumber evidence="8">5.4.3.8</ecNumber>
    </recommendedName>
    <alternativeName>
        <fullName evidence="8">Glutamate-1-semialdehyde aminotransferase</fullName>
        <shortName evidence="8">GSA-AT</shortName>
    </alternativeName>
</protein>
<evidence type="ECO:0000256" key="1">
    <source>
        <dbReference type="ARBA" id="ARBA00001579"/>
    </source>
</evidence>
<dbReference type="PROSITE" id="PS00600">
    <property type="entry name" value="AA_TRANSFER_CLASS_3"/>
    <property type="match status" value="1"/>
</dbReference>
<dbReference type="Gene3D" id="3.90.1150.10">
    <property type="entry name" value="Aspartate Aminotransferase, domain 1"/>
    <property type="match status" value="1"/>
</dbReference>
<dbReference type="GO" id="GO:0005737">
    <property type="term" value="C:cytoplasm"/>
    <property type="evidence" value="ECO:0007669"/>
    <property type="project" value="UniProtKB-SubCell"/>
</dbReference>
<keyword evidence="6 8" id="KW-0413">Isomerase</keyword>
<evidence type="ECO:0000256" key="2">
    <source>
        <dbReference type="ARBA" id="ARBA00001933"/>
    </source>
</evidence>
<dbReference type="NCBIfam" id="NF000818">
    <property type="entry name" value="PRK00062.1"/>
    <property type="match status" value="1"/>
</dbReference>
<keyword evidence="10" id="KW-1185">Reference proteome</keyword>
<evidence type="ECO:0000313" key="10">
    <source>
        <dbReference type="Proteomes" id="UP000199651"/>
    </source>
</evidence>
<comment type="subcellular location">
    <subcellularLocation>
        <location evidence="8">Cytoplasm</location>
    </subcellularLocation>
</comment>
<keyword evidence="7 8" id="KW-0627">Porphyrin biosynthesis</keyword>
<name>A0A1H0WP87_9PSEU</name>
<dbReference type="InterPro" id="IPR015424">
    <property type="entry name" value="PyrdxlP-dep_Trfase"/>
</dbReference>
<dbReference type="GO" id="GO:0030170">
    <property type="term" value="F:pyridoxal phosphate binding"/>
    <property type="evidence" value="ECO:0007669"/>
    <property type="project" value="InterPro"/>
</dbReference>
<comment type="cofactor">
    <cofactor evidence="2 8">
        <name>pyridoxal 5'-phosphate</name>
        <dbReference type="ChEBI" id="CHEBI:597326"/>
    </cofactor>
</comment>
<feature type="modified residue" description="N6-(pyridoxal phosphate)lysine" evidence="8">
    <location>
        <position position="274"/>
    </location>
</feature>
<dbReference type="AlphaFoldDB" id="A0A1H0WP87"/>
<dbReference type="Proteomes" id="UP000199651">
    <property type="component" value="Unassembled WGS sequence"/>
</dbReference>
<dbReference type="InterPro" id="IPR015421">
    <property type="entry name" value="PyrdxlP-dep_Trfase_major"/>
</dbReference>
<dbReference type="OrthoDB" id="9801052at2"/>
<dbReference type="GO" id="GO:0006782">
    <property type="term" value="P:protoporphyrinogen IX biosynthetic process"/>
    <property type="evidence" value="ECO:0007669"/>
    <property type="project" value="UniProtKB-UniRule"/>
</dbReference>
<evidence type="ECO:0000313" key="9">
    <source>
        <dbReference type="EMBL" id="SDP92479.1"/>
    </source>
</evidence>
<gene>
    <name evidence="8" type="primary">hemL</name>
    <name evidence="9" type="ORF">SAMN05192558_1287</name>
</gene>
<comment type="similarity">
    <text evidence="4 8">Belongs to the class-III pyridoxal-phosphate-dependent aminotransferase family. HemL subfamily.</text>
</comment>
<sequence length="440" mass="45035">MTSEVSQAHVSSSAALFDRAKAVIPGGVNSPVRAFNAVGGTPRFMVSGAGPYLWDADDNRYVDLVCSWGPMILGHAHPAVVDAVRTAAGNGLSFGTPTAGEIDLAEEIIRRVAPVEQVRLVNSGTEATMSAIRLARGFTGRSRIVKFAGCYHGHVDALLAEAGSGVATLGLPTTPGVTGAQAEDTIVLPYNDLDAVRATFAEHGPTIAAVITEAAAGNMGAVAPSAGFNAGLREITREHGALLVMDEVMTGFRVSAAGWFGLEGVAGDLYTFGKVMSGGLPAAAFGGRADIMAALAPSGPVYQAGTLSGNPVAVAAGLATLRAADAQVYKALDANAARLGALLTETLTKASVPHRVQFAGNLVSVFFTEDEVTDYAGAKAAQTWRFPAFFHALLDHGVYAPPSAFEAWFVSAALDDAAFTEIAAALPHAAAAAAAAEEPS</sequence>
<evidence type="ECO:0000256" key="5">
    <source>
        <dbReference type="ARBA" id="ARBA00022898"/>
    </source>
</evidence>
<organism evidence="9 10">
    <name type="scientific">Actinokineospora alba</name>
    <dbReference type="NCBI Taxonomy" id="504798"/>
    <lineage>
        <taxon>Bacteria</taxon>
        <taxon>Bacillati</taxon>
        <taxon>Actinomycetota</taxon>
        <taxon>Actinomycetes</taxon>
        <taxon>Pseudonocardiales</taxon>
        <taxon>Pseudonocardiaceae</taxon>
        <taxon>Actinokineospora</taxon>
    </lineage>
</organism>
<dbReference type="PANTHER" id="PTHR43713:SF3">
    <property type="entry name" value="GLUTAMATE-1-SEMIALDEHYDE 2,1-AMINOMUTASE 1, CHLOROPLASTIC-RELATED"/>
    <property type="match status" value="1"/>
</dbReference>